<dbReference type="OrthoDB" id="7956241at2"/>
<dbReference type="AlphaFoldDB" id="A0A2V4ND89"/>
<dbReference type="EMBL" id="QFVT01000005">
    <property type="protein sequence ID" value="PYC47740.1"/>
    <property type="molecule type" value="Genomic_DNA"/>
</dbReference>
<name>A0A2V4ND89_9RHOB</name>
<evidence type="ECO:0000313" key="3">
    <source>
        <dbReference type="Proteomes" id="UP000248012"/>
    </source>
</evidence>
<keyword evidence="3" id="KW-1185">Reference proteome</keyword>
<keyword evidence="1" id="KW-1133">Transmembrane helix</keyword>
<evidence type="ECO:0008006" key="4">
    <source>
        <dbReference type="Google" id="ProtNLM"/>
    </source>
</evidence>
<keyword evidence="1" id="KW-0812">Transmembrane</keyword>
<reference evidence="2 3" key="1">
    <citation type="submission" date="2018-05" db="EMBL/GenBank/DDBJ databases">
        <title>Oceanovita maritima gen. nov., sp. nov., a marine bacterium in the family Rhodobacteraceae isolated from surface seawater of Lundu port Xiamen, China.</title>
        <authorList>
            <person name="Hetharua B.H."/>
            <person name="Min D."/>
            <person name="Liao H."/>
            <person name="Tian Y."/>
        </authorList>
    </citation>
    <scope>NUCLEOTIDE SEQUENCE [LARGE SCALE GENOMIC DNA]</scope>
    <source>
        <strain evidence="2 3">FSX-11</strain>
    </source>
</reference>
<evidence type="ECO:0000313" key="2">
    <source>
        <dbReference type="EMBL" id="PYC47740.1"/>
    </source>
</evidence>
<feature type="transmembrane region" description="Helical" evidence="1">
    <location>
        <begin position="6"/>
        <end position="23"/>
    </location>
</feature>
<proteinExistence type="predicted"/>
<organism evidence="2 3">
    <name type="scientific">Litorivita pollutaquae</name>
    <dbReference type="NCBI Taxonomy" id="2200892"/>
    <lineage>
        <taxon>Bacteria</taxon>
        <taxon>Pseudomonadati</taxon>
        <taxon>Pseudomonadota</taxon>
        <taxon>Alphaproteobacteria</taxon>
        <taxon>Rhodobacterales</taxon>
        <taxon>Paracoccaceae</taxon>
        <taxon>Litorivita</taxon>
    </lineage>
</organism>
<keyword evidence="1" id="KW-0472">Membrane</keyword>
<comment type="caution">
    <text evidence="2">The sequence shown here is derived from an EMBL/GenBank/DDBJ whole genome shotgun (WGS) entry which is preliminary data.</text>
</comment>
<accession>A0A2V4ND89</accession>
<dbReference type="Proteomes" id="UP000248012">
    <property type="component" value="Unassembled WGS sequence"/>
</dbReference>
<sequence length="341" mass="35511">MNVKRYGIVGGTFAAALGIGFVMQHGSDPAPRGVPQIVAQSMIPKGPAPRTQMLDIEGITLTSALSSTPQEAANVAQVKPAQGTMELPSMPQLRHAALRDAPVGELPKDEPAPSFGCEVAMTVEPTAAAMVELNLDAPCLGNARLTIHHSGLMITQVTSEDGKLSVTVPALAEDAVFIAAFASGEGAVANTDVSSLAFYDRVAVQWKGASGLQVHAREYGADYDSEGHVWAEQARDMAAAARGVGGFITRLGDSAAAEPLMAEIYTFPTGTALLEGDVALSVEAEVTDLNCGRVVDAQTLQSGRGTSLKVHDLSLEMPSCDAVGDFVVMRGLLNDVTVARN</sequence>
<protein>
    <recommendedName>
        <fullName evidence="4">Translocase</fullName>
    </recommendedName>
</protein>
<gene>
    <name evidence="2" type="ORF">DI396_09315</name>
</gene>
<evidence type="ECO:0000256" key="1">
    <source>
        <dbReference type="SAM" id="Phobius"/>
    </source>
</evidence>
<dbReference type="RefSeq" id="WP_110796047.1">
    <property type="nucleotide sequence ID" value="NZ_KZ826484.1"/>
</dbReference>